<comment type="caution">
    <text evidence="2">The sequence shown here is derived from an EMBL/GenBank/DDBJ whole genome shotgun (WGS) entry which is preliminary data.</text>
</comment>
<dbReference type="InterPro" id="IPR027706">
    <property type="entry name" value="PGP_Pase"/>
</dbReference>
<gene>
    <name evidence="2" type="ORF">M231_06553</name>
</gene>
<feature type="compositionally biased region" description="Basic and acidic residues" evidence="1">
    <location>
        <begin position="182"/>
        <end position="198"/>
    </location>
</feature>
<feature type="region of interest" description="Disordered" evidence="1">
    <location>
        <begin position="403"/>
        <end position="448"/>
    </location>
</feature>
<evidence type="ECO:0000313" key="3">
    <source>
        <dbReference type="Proteomes" id="UP000289152"/>
    </source>
</evidence>
<organism evidence="2 3">
    <name type="scientific">Tremella mesenterica</name>
    <name type="common">Jelly fungus</name>
    <dbReference type="NCBI Taxonomy" id="5217"/>
    <lineage>
        <taxon>Eukaryota</taxon>
        <taxon>Fungi</taxon>
        <taxon>Dikarya</taxon>
        <taxon>Basidiomycota</taxon>
        <taxon>Agaricomycotina</taxon>
        <taxon>Tremellomycetes</taxon>
        <taxon>Tremellales</taxon>
        <taxon>Tremellaceae</taxon>
        <taxon>Tremella</taxon>
    </lineage>
</organism>
<feature type="region of interest" description="Disordered" evidence="1">
    <location>
        <begin position="175"/>
        <end position="233"/>
    </location>
</feature>
<dbReference type="STRING" id="5217.A0A4Q1BBQ3"/>
<dbReference type="Pfam" id="PF09419">
    <property type="entry name" value="PGP_phosphatase"/>
    <property type="match status" value="1"/>
</dbReference>
<dbReference type="VEuPathDB" id="FungiDB:TREMEDRAFT_58822"/>
<sequence length="448" mass="49949">MPLPLPNLLIHLSAIVRPRLLRPDIRVPSIAHVDFRALRKLGFNAVVIDKDNCLTLPQNDDLYPPLEEAWKELKRSFDPGRVLLVSNSAGTKKDPSGLAAECVTRSLRAPILLHPTPKPACAPLIIQYFRGQLGLPRTSQIAILDHAHHVQQEIHQALELTEEVMEWRAHFDGPLLGPPRQTFDKLGKAERPGSESFHRKSPPSSSLSHTTPVTGGEKATTDSTLPLSSESDTRGIIDAAEKRKFGEKKEEELKILVIGDRLFTDTLLAWRLSLLLPPSTLSSLPNVISIHTVSLPEVDQQLVRLLETILSLGKLKPTPPGINWEKFIRPTEDDLTLVERLYPSIKGISLVHFQRKMGRSMRTLWRWGLGAFGLIIRGLRWGWKSGKTGVTWGQREIKGRYEVRKGDESTSDISTEKRSPTMALVNDEATSGERGKGSNIRPHQPSGL</sequence>
<accession>A0A4Q1BBQ3</accession>
<evidence type="ECO:0000313" key="2">
    <source>
        <dbReference type="EMBL" id="RXK36209.1"/>
    </source>
</evidence>
<evidence type="ECO:0000256" key="1">
    <source>
        <dbReference type="SAM" id="MobiDB-lite"/>
    </source>
</evidence>
<dbReference type="OMA" id="WEAYVRI"/>
<name>A0A4Q1BBQ3_TREME</name>
<dbReference type="OrthoDB" id="198652at2759"/>
<reference evidence="2 3" key="1">
    <citation type="submission" date="2016-06" db="EMBL/GenBank/DDBJ databases">
        <title>Evolution of pathogenesis and genome organization in the Tremellales.</title>
        <authorList>
            <person name="Cuomo C."/>
            <person name="Litvintseva A."/>
            <person name="Heitman J."/>
            <person name="Chen Y."/>
            <person name="Sun S."/>
            <person name="Springer D."/>
            <person name="Dromer F."/>
            <person name="Young S."/>
            <person name="Zeng Q."/>
            <person name="Chapman S."/>
            <person name="Gujja S."/>
            <person name="Saif S."/>
            <person name="Birren B."/>
        </authorList>
    </citation>
    <scope>NUCLEOTIDE SEQUENCE [LARGE SCALE GENOMIC DNA]</scope>
    <source>
        <strain evidence="2 3">ATCC 28783</strain>
    </source>
</reference>
<dbReference type="EMBL" id="SDIL01000105">
    <property type="protein sequence ID" value="RXK36209.1"/>
    <property type="molecule type" value="Genomic_DNA"/>
</dbReference>
<evidence type="ECO:0008006" key="4">
    <source>
        <dbReference type="Google" id="ProtNLM"/>
    </source>
</evidence>
<feature type="compositionally biased region" description="Basic and acidic residues" evidence="1">
    <location>
        <begin position="403"/>
        <end position="419"/>
    </location>
</feature>
<dbReference type="Proteomes" id="UP000289152">
    <property type="component" value="Unassembled WGS sequence"/>
</dbReference>
<proteinExistence type="predicted"/>
<dbReference type="InParanoid" id="A0A4Q1BBQ3"/>
<feature type="compositionally biased region" description="Polar residues" evidence="1">
    <location>
        <begin position="221"/>
        <end position="230"/>
    </location>
</feature>
<protein>
    <recommendedName>
        <fullName evidence="4">HAD phosphatase, family IIIA</fullName>
    </recommendedName>
</protein>
<keyword evidence="3" id="KW-1185">Reference proteome</keyword>
<dbReference type="GO" id="GO:0008962">
    <property type="term" value="F:phosphatidylglycerophosphatase activity"/>
    <property type="evidence" value="ECO:0007669"/>
    <property type="project" value="InterPro"/>
</dbReference>
<dbReference type="AlphaFoldDB" id="A0A4Q1BBQ3"/>